<proteinExistence type="inferred from homology"/>
<name>A0ABD3SEJ4_9STRA</name>
<evidence type="ECO:0000256" key="3">
    <source>
        <dbReference type="SAM" id="MobiDB-lite"/>
    </source>
</evidence>
<dbReference type="GO" id="GO:0015031">
    <property type="term" value="P:protein transport"/>
    <property type="evidence" value="ECO:0007669"/>
    <property type="project" value="UniProtKB-UniRule"/>
</dbReference>
<keyword evidence="2" id="KW-0653">Protein transport</keyword>
<dbReference type="Proteomes" id="UP001530377">
    <property type="component" value="Unassembled WGS sequence"/>
</dbReference>
<keyword evidence="2" id="KW-0813">Transport</keyword>
<dbReference type="GO" id="GO:0006869">
    <property type="term" value="P:lipid transport"/>
    <property type="evidence" value="ECO:0007669"/>
    <property type="project" value="UniProtKB-UniRule"/>
</dbReference>
<dbReference type="GO" id="GO:0005829">
    <property type="term" value="C:cytosol"/>
    <property type="evidence" value="ECO:0007669"/>
    <property type="project" value="GOC"/>
</dbReference>
<dbReference type="PANTHER" id="PTHR15954">
    <property type="entry name" value="VACUOLAR PROTEIN SORTING-ASSOCIATED PROTEIN 51 HOMOLOG"/>
    <property type="match status" value="1"/>
</dbReference>
<comment type="subcellular location">
    <subcellularLocation>
        <location evidence="2">Golgi apparatus</location>
        <location evidence="2">trans-Golgi network</location>
    </subcellularLocation>
</comment>
<dbReference type="GO" id="GO:0000938">
    <property type="term" value="C:GARP complex"/>
    <property type="evidence" value="ECO:0007669"/>
    <property type="project" value="UniProtKB-UniRule"/>
</dbReference>
<comment type="function">
    <text evidence="2">Acts as component of the GARP complex that is involved in retrograde transport from early and late endosomes to the trans-Golgi network (TGN).</text>
</comment>
<dbReference type="AlphaFoldDB" id="A0ABD3SEJ4"/>
<dbReference type="PANTHER" id="PTHR15954:SF4">
    <property type="entry name" value="VACUOLAR PROTEIN SORTING-ASSOCIATED PROTEIN 51 HOMOLOG"/>
    <property type="match status" value="1"/>
</dbReference>
<reference evidence="4 5" key="1">
    <citation type="submission" date="2024-10" db="EMBL/GenBank/DDBJ databases">
        <title>Updated reference genomes for cyclostephanoid diatoms.</title>
        <authorList>
            <person name="Roberts W.R."/>
            <person name="Alverson A.J."/>
        </authorList>
    </citation>
    <scope>NUCLEOTIDE SEQUENCE [LARGE SCALE GENOMIC DNA]</scope>
    <source>
        <strain evidence="4 5">AJA228-03</strain>
    </source>
</reference>
<comment type="subunit">
    <text evidence="2">Component of the Golgi-associated retrograde protein (GARP) complex.</text>
</comment>
<keyword evidence="2" id="KW-0445">Lipid transport</keyword>
<dbReference type="InterPro" id="IPR014812">
    <property type="entry name" value="Vps51"/>
</dbReference>
<evidence type="ECO:0000256" key="2">
    <source>
        <dbReference type="RuleBase" id="RU368010"/>
    </source>
</evidence>
<comment type="similarity">
    <text evidence="1 2">Belongs to the VPS51 family.</text>
</comment>
<gene>
    <name evidence="4" type="ORF">ACHAXA_000983</name>
</gene>
<evidence type="ECO:0000256" key="1">
    <source>
        <dbReference type="ARBA" id="ARBA00006080"/>
    </source>
</evidence>
<keyword evidence="2" id="KW-0333">Golgi apparatus</keyword>
<evidence type="ECO:0000313" key="5">
    <source>
        <dbReference type="Proteomes" id="UP001530377"/>
    </source>
</evidence>
<accession>A0ABD3SEJ4</accession>
<feature type="region of interest" description="Disordered" evidence="3">
    <location>
        <begin position="439"/>
        <end position="458"/>
    </location>
</feature>
<dbReference type="GO" id="GO:0042147">
    <property type="term" value="P:retrograde transport, endosome to Golgi"/>
    <property type="evidence" value="ECO:0007669"/>
    <property type="project" value="UniProtKB-UniRule"/>
</dbReference>
<dbReference type="Pfam" id="PF08700">
    <property type="entry name" value="VPS51_Exo84_N"/>
    <property type="match status" value="1"/>
</dbReference>
<dbReference type="EMBL" id="JALLPB020000057">
    <property type="protein sequence ID" value="KAL3822718.1"/>
    <property type="molecule type" value="Genomic_DNA"/>
</dbReference>
<comment type="caution">
    <text evidence="4">The sequence shown here is derived from an EMBL/GenBank/DDBJ whole genome shotgun (WGS) entry which is preliminary data.</text>
</comment>
<organism evidence="4 5">
    <name type="scientific">Cyclostephanos tholiformis</name>
    <dbReference type="NCBI Taxonomy" id="382380"/>
    <lineage>
        <taxon>Eukaryota</taxon>
        <taxon>Sar</taxon>
        <taxon>Stramenopiles</taxon>
        <taxon>Ochrophyta</taxon>
        <taxon>Bacillariophyta</taxon>
        <taxon>Coscinodiscophyceae</taxon>
        <taxon>Thalassiosirophycidae</taxon>
        <taxon>Stephanodiscales</taxon>
        <taxon>Stephanodiscaceae</taxon>
        <taxon>Cyclostephanos</taxon>
    </lineage>
</organism>
<evidence type="ECO:0000313" key="4">
    <source>
        <dbReference type="EMBL" id="KAL3822718.1"/>
    </source>
</evidence>
<dbReference type="GO" id="GO:0007030">
    <property type="term" value="P:Golgi organization"/>
    <property type="evidence" value="ECO:0007669"/>
    <property type="project" value="UniProtKB-UniRule"/>
</dbReference>
<keyword evidence="5" id="KW-1185">Reference proteome</keyword>
<protein>
    <recommendedName>
        <fullName evidence="2">Vacuolar protein sorting-associated protein 51 homolog</fullName>
    </recommendedName>
</protein>
<sequence>MQTLVYENYSKFIDATDAIKSIGTNVSSVSGDSINGLDRLRLGMDRIQSASSRSEELLRDSRDAVAEKLRIQRLLTRLDALLSLPQTLRAYIRQSKYRMAVQSHMNATEILGRHSAGFESLRSIELECGSILRELASDLKEKLLKWSEDDSEIRIRGGSIEKNYNSTLDVKVHSPKSIAEIFECARTLLMLNPTPFSPSLEKDQCQSLALVACGRFLRERLVAGHATIITSATGAMSAESYVDPASLDYKHDRDKIVLEGPLTFLDGILESTTLFGVSFEASGQSMSSPYAADHKDAEKELLRKFVVANFDVFISHVRMLLIQKSDPKNSVEDGISLRVRGDEEEESKDDANFRELSIVLSHLLQSVRELASGLALPEVGLDVSVASTLVDQAVELAETMVRRRVLIKFNELRGAVILECLAPLVEKVVDSRKRNDVKTNIRNEETHDEPDNDDSHESDTLVEVIQLASVALSDGLQMADDLIRALLQRSRLASAAVVAPVDSAVVKLAVQKSSKSFGLWLAAVLEQLVGCEPSFQDDFLLDVFDEEIKGENGTLLEEKIIIPQLERDEGNGGDPRLARSSISSTSFLEPTNKDEAFDLLVELLIKLDNGASERAYSDFLLAICEMCRLAQRSMANTLDQSIQSAIEEDARVADSAKTLFGNTINPHRKGKDGLDLDQIMSKRFELAASRSLAMYVMNRGAYAASELCTEMFRLSDARDPYAIPSRPRDVCLNVFEIVKASCEDCISIVGGDLFVAPVAPFPDEMEYVDIFGDYLTGAVCGGGGGSGGATSGLQLDVERMFIEKTQVYPGSLNRLDFTRNSVISGILRVALSALLECVRSSVFSSFGYRQMKVDAVFLRFIIPHYVKDEFGTPEQNACSCLFNTIDNIMRKAGQRCFDHAVINDDDYYDVEKDEIFTPFQLVQRFCEAEMMNRVAFSSVM</sequence>